<dbReference type="FunFam" id="3.40.50.11860:FF:000001">
    <property type="entry name" value="2-(3-amino-3-carboxypropyl)histidine synthase subunit 2"/>
    <property type="match status" value="1"/>
</dbReference>
<dbReference type="NCBIfam" id="TIGR00322">
    <property type="entry name" value="diphth2_R"/>
    <property type="match status" value="1"/>
</dbReference>
<dbReference type="Proteomes" id="UP001152798">
    <property type="component" value="Chromosome 1"/>
</dbReference>
<dbReference type="OrthoDB" id="449241at2759"/>
<comment type="pathway">
    <text evidence="2 9">Protein modification; peptidyl-diphthamide biosynthesis.</text>
</comment>
<accession>A0A9P0E2I7</accession>
<evidence type="ECO:0000256" key="8">
    <source>
        <dbReference type="ARBA" id="ARBA00045159"/>
    </source>
</evidence>
<evidence type="ECO:0000256" key="7">
    <source>
        <dbReference type="ARBA" id="ARBA00023014"/>
    </source>
</evidence>
<dbReference type="FunFam" id="3.40.50.11840:FF:000002">
    <property type="entry name" value="2-(3-amino-3-carboxypropyl)histidine synthase subunit 2"/>
    <property type="match status" value="1"/>
</dbReference>
<evidence type="ECO:0000256" key="9">
    <source>
        <dbReference type="RuleBase" id="RU364133"/>
    </source>
</evidence>
<keyword evidence="5 9" id="KW-0479">Metal-binding</keyword>
<dbReference type="GO" id="GO:0090560">
    <property type="term" value="F:2-(3-amino-3-carboxypropyl)histidine synthase activity"/>
    <property type="evidence" value="ECO:0007669"/>
    <property type="project" value="InterPro"/>
</dbReference>
<organism evidence="10 11">
    <name type="scientific">Nezara viridula</name>
    <name type="common">Southern green stink bug</name>
    <name type="synonym">Cimex viridulus</name>
    <dbReference type="NCBI Taxonomy" id="85310"/>
    <lineage>
        <taxon>Eukaryota</taxon>
        <taxon>Metazoa</taxon>
        <taxon>Ecdysozoa</taxon>
        <taxon>Arthropoda</taxon>
        <taxon>Hexapoda</taxon>
        <taxon>Insecta</taxon>
        <taxon>Pterygota</taxon>
        <taxon>Neoptera</taxon>
        <taxon>Paraneoptera</taxon>
        <taxon>Hemiptera</taxon>
        <taxon>Heteroptera</taxon>
        <taxon>Panheteroptera</taxon>
        <taxon>Pentatomomorpha</taxon>
        <taxon>Pentatomoidea</taxon>
        <taxon>Pentatomidae</taxon>
        <taxon>Pentatominae</taxon>
        <taxon>Nezara</taxon>
    </lineage>
</organism>
<comment type="function">
    <text evidence="8 9">Required for the first step of diphthamide biosynthesis, a post-translational modification of histidine which occurs in elongation factor 2. DPH1 and DPH2 transfer a 3-amino-3-carboxypropyl (ACP) group from S-adenosyl-L-methionine (SAM) to a histidine residue, the reaction is assisted by a reduction system comprising DPH3 and a NADH-dependent reductase. Facilitates the reduction of the catalytic iron-sulfur cluster found in the DPH1 subunit.</text>
</comment>
<evidence type="ECO:0000256" key="6">
    <source>
        <dbReference type="ARBA" id="ARBA00023004"/>
    </source>
</evidence>
<sequence length="456" mass="50876">MSPVEQPFMLDDDEDRNIPLKDRFEIQKCVDWIKTNNYSKVCLQFPDTFLSESVDVALHIEEQISNKTYILGDTTYGSCCVDEIAAQHIGGDAIIHFGHSCLTSSPQIPVLNIFRKRKMDFSALKSLISEINGSIVVIYDIGYHHLLGEIEKCFSKKDAIIPEILLGNEHNKDCSAYCKMKETGAHSEVRFSRGYCLPEVTPKNIIYIGDQTDACFKNFSYLFKGAEIWNCSFKNGIEKYSILNAYKHISYLVEEIKAAGSLTVVVVTLTMKGYLEAIDHVKMLAKKCNKKVYVISVGKPTVAKLTNFPEMELFVVIGCTELELPSRRELIQPVVGLLEVELALNSNRTWNDTLTRDFRDLIPGGQNYIPLSEIENTSSVSLITGKMNKLSDVSGGVSTELAVNQEKALASSSQKIGGKQEKTWFGLKQEIGETPVSLAVKGRHGTSTGYKEEPNL</sequence>
<evidence type="ECO:0000256" key="3">
    <source>
        <dbReference type="ARBA" id="ARBA00006179"/>
    </source>
</evidence>
<evidence type="ECO:0000313" key="10">
    <source>
        <dbReference type="EMBL" id="CAH1389720.1"/>
    </source>
</evidence>
<keyword evidence="11" id="KW-1185">Reference proteome</keyword>
<dbReference type="Gene3D" id="3.40.50.11840">
    <property type="entry name" value="Diphthamide synthesis DPH1/DPH2 domain 1"/>
    <property type="match status" value="1"/>
</dbReference>
<keyword evidence="7 9" id="KW-0411">Iron-sulfur</keyword>
<dbReference type="PANTHER" id="PTHR10762">
    <property type="entry name" value="DIPHTHAMIDE BIOSYNTHESIS PROTEIN"/>
    <property type="match status" value="1"/>
</dbReference>
<dbReference type="InterPro" id="IPR042263">
    <property type="entry name" value="DPH1/DPH2_1"/>
</dbReference>
<proteinExistence type="inferred from homology"/>
<dbReference type="Pfam" id="PF01866">
    <property type="entry name" value="Diphthamide_syn"/>
    <property type="match status" value="1"/>
</dbReference>
<dbReference type="GO" id="GO:0051536">
    <property type="term" value="F:iron-sulfur cluster binding"/>
    <property type="evidence" value="ECO:0007669"/>
    <property type="project" value="UniProtKB-KW"/>
</dbReference>
<keyword evidence="6 9" id="KW-0408">Iron</keyword>
<dbReference type="GO" id="GO:0017183">
    <property type="term" value="P:protein histidyl modification to diphthamide"/>
    <property type="evidence" value="ECO:0007669"/>
    <property type="project" value="InterPro"/>
</dbReference>
<gene>
    <name evidence="10" type="ORF">NEZAVI_LOCUS1061</name>
</gene>
<dbReference type="InterPro" id="IPR010014">
    <property type="entry name" value="DHP2"/>
</dbReference>
<dbReference type="AlphaFoldDB" id="A0A9P0E2I7"/>
<dbReference type="Gene3D" id="3.40.50.11860">
    <property type="entry name" value="Diphthamide synthesis DPH1/DPH2 domain 3"/>
    <property type="match status" value="1"/>
</dbReference>
<evidence type="ECO:0000256" key="5">
    <source>
        <dbReference type="ARBA" id="ARBA00022723"/>
    </source>
</evidence>
<evidence type="ECO:0000313" key="11">
    <source>
        <dbReference type="Proteomes" id="UP001152798"/>
    </source>
</evidence>
<dbReference type="NCBIfam" id="TIGR00272">
    <property type="entry name" value="DPH2"/>
    <property type="match status" value="1"/>
</dbReference>
<name>A0A9P0E2I7_NEZVI</name>
<protein>
    <recommendedName>
        <fullName evidence="4 9">2-(3-amino-3-carboxypropyl)histidine synthase subunit 2</fullName>
    </recommendedName>
</protein>
<evidence type="ECO:0000256" key="2">
    <source>
        <dbReference type="ARBA" id="ARBA00005156"/>
    </source>
</evidence>
<dbReference type="InterPro" id="IPR042265">
    <property type="entry name" value="DPH1/DPH2_3"/>
</dbReference>
<dbReference type="InterPro" id="IPR016435">
    <property type="entry name" value="DPH1/DPH2"/>
</dbReference>
<evidence type="ECO:0000256" key="1">
    <source>
        <dbReference type="ARBA" id="ARBA00001966"/>
    </source>
</evidence>
<dbReference type="PANTHER" id="PTHR10762:SF2">
    <property type="entry name" value="2-(3-AMINO-3-CARBOXYPROPYL)HISTIDINE SYNTHASE SUBUNIT 2"/>
    <property type="match status" value="1"/>
</dbReference>
<dbReference type="SFLD" id="SFLDS00032">
    <property type="entry name" value="Radical_SAM_3-amino-3-carboxyp"/>
    <property type="match status" value="1"/>
</dbReference>
<dbReference type="EMBL" id="OV725077">
    <property type="protein sequence ID" value="CAH1389720.1"/>
    <property type="molecule type" value="Genomic_DNA"/>
</dbReference>
<comment type="similarity">
    <text evidence="3 9">Belongs to the DPH1/DPH2 family. DPH2 subfamily.</text>
</comment>
<reference evidence="10" key="1">
    <citation type="submission" date="2022-01" db="EMBL/GenBank/DDBJ databases">
        <authorList>
            <person name="King R."/>
        </authorList>
    </citation>
    <scope>NUCLEOTIDE SEQUENCE</scope>
</reference>
<evidence type="ECO:0000256" key="4">
    <source>
        <dbReference type="ARBA" id="ARBA00021914"/>
    </source>
</evidence>
<dbReference type="SFLD" id="SFLDG01121">
    <property type="entry name" value="Diphthamide_biosynthesis"/>
    <property type="match status" value="1"/>
</dbReference>
<dbReference type="GO" id="GO:0046872">
    <property type="term" value="F:metal ion binding"/>
    <property type="evidence" value="ECO:0007669"/>
    <property type="project" value="UniProtKB-KW"/>
</dbReference>
<comment type="cofactor">
    <cofactor evidence="1">
        <name>[4Fe-4S] cluster</name>
        <dbReference type="ChEBI" id="CHEBI:49883"/>
    </cofactor>
</comment>